<dbReference type="AlphaFoldDB" id="A0A8X6G3Q6"/>
<dbReference type="GO" id="GO:0007165">
    <property type="term" value="P:signal transduction"/>
    <property type="evidence" value="ECO:0007669"/>
    <property type="project" value="InterPro"/>
</dbReference>
<protein>
    <submittedName>
        <fullName evidence="4">Protein FAM13A</fullName>
    </submittedName>
</protein>
<evidence type="ECO:0000313" key="5">
    <source>
        <dbReference type="Proteomes" id="UP000887116"/>
    </source>
</evidence>
<feature type="compositionally biased region" description="Basic and acidic residues" evidence="2">
    <location>
        <begin position="886"/>
        <end position="898"/>
    </location>
</feature>
<gene>
    <name evidence="4" type="primary">FAM13A</name>
    <name evidence="4" type="ORF">TNCT_433071</name>
</gene>
<dbReference type="InterPro" id="IPR000198">
    <property type="entry name" value="RhoGAP_dom"/>
</dbReference>
<dbReference type="InterPro" id="IPR008936">
    <property type="entry name" value="Rho_GTPase_activation_prot"/>
</dbReference>
<evidence type="ECO:0000259" key="3">
    <source>
        <dbReference type="PROSITE" id="PS50238"/>
    </source>
</evidence>
<comment type="similarity">
    <text evidence="1">Belongs to the FAM13 family.</text>
</comment>
<comment type="caution">
    <text evidence="4">The sequence shown here is derived from an EMBL/GenBank/DDBJ whole genome shotgun (WGS) entry which is preliminary data.</text>
</comment>
<feature type="region of interest" description="Disordered" evidence="2">
    <location>
        <begin position="878"/>
        <end position="902"/>
    </location>
</feature>
<dbReference type="EMBL" id="BMAO01004296">
    <property type="protein sequence ID" value="GFQ93674.1"/>
    <property type="molecule type" value="Genomic_DNA"/>
</dbReference>
<dbReference type="InterPro" id="IPR039102">
    <property type="entry name" value="FAM13"/>
</dbReference>
<dbReference type="Pfam" id="PF26116">
    <property type="entry name" value="FAM13A"/>
    <property type="match status" value="1"/>
</dbReference>
<dbReference type="SMART" id="SM00324">
    <property type="entry name" value="RhoGAP"/>
    <property type="match status" value="1"/>
</dbReference>
<organism evidence="4 5">
    <name type="scientific">Trichonephila clavata</name>
    <name type="common">Joro spider</name>
    <name type="synonym">Nephila clavata</name>
    <dbReference type="NCBI Taxonomy" id="2740835"/>
    <lineage>
        <taxon>Eukaryota</taxon>
        <taxon>Metazoa</taxon>
        <taxon>Ecdysozoa</taxon>
        <taxon>Arthropoda</taxon>
        <taxon>Chelicerata</taxon>
        <taxon>Arachnida</taxon>
        <taxon>Araneae</taxon>
        <taxon>Araneomorphae</taxon>
        <taxon>Entelegynae</taxon>
        <taxon>Araneoidea</taxon>
        <taxon>Nephilidae</taxon>
        <taxon>Trichonephila</taxon>
    </lineage>
</organism>
<dbReference type="PANTHER" id="PTHR15904">
    <property type="entry name" value="FAM13"/>
    <property type="match status" value="1"/>
</dbReference>
<evidence type="ECO:0000256" key="1">
    <source>
        <dbReference type="ARBA" id="ARBA00007549"/>
    </source>
</evidence>
<keyword evidence="5" id="KW-1185">Reference proteome</keyword>
<dbReference type="PANTHER" id="PTHR15904:SF17">
    <property type="entry name" value="RHO-GAP DOMAIN-CONTAINING PROTEIN"/>
    <property type="match status" value="1"/>
</dbReference>
<proteinExistence type="inferred from homology"/>
<accession>A0A8X6G3Q6</accession>
<dbReference type="OrthoDB" id="185175at2759"/>
<sequence>MDTFYDSNQLIKMLASNQEPPGESRIDKMRKFLSSPLTRKKPSAGQYKTFGTPLEVLLQRFPSEHSVPFIITRLCQYILKTGLTQEGLFRISGNARSVERLKASFDRSGDAPLETEGDVSSAAALLKLFLRELPDPIIPLNMHCQFLDAVKDKDKVESIACLVDLVEKLPPINYHILNYLFNFLRKVSDMEDQNRMSASSLGIVFGPNLFRVTEDFVGLKEQSLTNQIVTYFISEHDKIFRKDATNFISSACFSSDLSKTSQAAAMISSWPEAKSSSSAMLSTWSLGPLCSQNEHAYDEFLQLSSLSHSMTQDDTENYLSSKSHDYTCTVSSDLRYAVKDVSEFPPVMSEDLPSENHITANSAVKGSVERKASLGKESCLKDYYIMEEESLLSHSSLPDKRSIVSTHSSLIDSVSVASIQSSLTDAKSVSSNHSSLTDSAFSASTHSQLSSKISSGSSSFQDKDQSFGSMKENAHNITSISSELGPSNVTDGHPGLEQFSRLTLEKSEELLKDTHKIYPRGRRRHIRHPKHRSYEERRSQSELRTNTHYENEDEFNGNSSHLLSTYDKTDIQHNSTGSLDESGVDMRHSWPAFRKCKEEEDIALSPLPQQLGSNVCEASVSPSAFRSYLSYRTLHLDPSLPPSPPVEQEDIITGSTHEISSSNVKQLNKKVHALKKKIKMFEDNFEKLYGYKPSNAEKCSNIGVKKMLAELNKARQDLKVCLDLKDDPQLWDVESTMPSKSSRGTNTRSSQGLFSVAKSGAESMSIEETVKNALGYLVHHRKDMNRPENLEEMTKEQLVAEKVAIQKVLLNFESMHGRPASKAHRELVRPLYDRYRLTKRLINRNASSKDNADLMPILEHETMDFKKSDVTKNINVEQSTSLQLKTDQDSENSEKEQKTPITSHINFHELSLPELEAEVTIVRDEKRRLRKILREFEEQFKKEHGRKVQREDKRSMEPCYTEYKNAKAKLKLLEALVAKYEQTS</sequence>
<feature type="domain" description="Rho-GAP" evidence="3">
    <location>
        <begin position="52"/>
        <end position="240"/>
    </location>
</feature>
<evidence type="ECO:0000313" key="4">
    <source>
        <dbReference type="EMBL" id="GFQ93674.1"/>
    </source>
</evidence>
<dbReference type="Pfam" id="PF00620">
    <property type="entry name" value="RhoGAP"/>
    <property type="match status" value="1"/>
</dbReference>
<dbReference type="SUPFAM" id="SSF48350">
    <property type="entry name" value="GTPase activation domain, GAP"/>
    <property type="match status" value="1"/>
</dbReference>
<dbReference type="Proteomes" id="UP000887116">
    <property type="component" value="Unassembled WGS sequence"/>
</dbReference>
<evidence type="ECO:0000256" key="2">
    <source>
        <dbReference type="SAM" id="MobiDB-lite"/>
    </source>
</evidence>
<reference evidence="4" key="1">
    <citation type="submission" date="2020-07" db="EMBL/GenBank/DDBJ databases">
        <title>Multicomponent nature underlies the extraordinary mechanical properties of spider dragline silk.</title>
        <authorList>
            <person name="Kono N."/>
            <person name="Nakamura H."/>
            <person name="Mori M."/>
            <person name="Yoshida Y."/>
            <person name="Ohtoshi R."/>
            <person name="Malay A.D."/>
            <person name="Moran D.A.P."/>
            <person name="Tomita M."/>
            <person name="Numata K."/>
            <person name="Arakawa K."/>
        </authorList>
    </citation>
    <scope>NUCLEOTIDE SEQUENCE</scope>
</reference>
<dbReference type="Gene3D" id="1.10.555.10">
    <property type="entry name" value="Rho GTPase activation protein"/>
    <property type="match status" value="1"/>
</dbReference>
<dbReference type="InterPro" id="IPR059029">
    <property type="entry name" value="FAM13A_dom"/>
</dbReference>
<name>A0A8X6G3Q6_TRICU</name>
<dbReference type="PROSITE" id="PS50238">
    <property type="entry name" value="RHOGAP"/>
    <property type="match status" value="1"/>
</dbReference>